<dbReference type="Pfam" id="PF01471">
    <property type="entry name" value="PG_binding_1"/>
    <property type="match status" value="1"/>
</dbReference>
<evidence type="ECO:0000256" key="6">
    <source>
        <dbReference type="ARBA" id="ARBA00022969"/>
    </source>
</evidence>
<dbReference type="Gene3D" id="6.20.240.60">
    <property type="match status" value="1"/>
</dbReference>
<evidence type="ECO:0000313" key="11">
    <source>
        <dbReference type="Proteomes" id="UP000216961"/>
    </source>
</evidence>
<feature type="region of interest" description="Disordered" evidence="9">
    <location>
        <begin position="127"/>
        <end position="211"/>
    </location>
</feature>
<dbReference type="SUPFAM" id="SSF47090">
    <property type="entry name" value="PGBD-like"/>
    <property type="match status" value="1"/>
</dbReference>
<dbReference type="Gene3D" id="1.10.10.2520">
    <property type="entry name" value="Cell wall hydrolase SleB, domain 1"/>
    <property type="match status" value="1"/>
</dbReference>
<proteinExistence type="inferred from homology"/>
<feature type="compositionally biased region" description="Low complexity" evidence="9">
    <location>
        <begin position="188"/>
        <end position="200"/>
    </location>
</feature>
<dbReference type="FunFam" id="6.20.240.60:FF:000001">
    <property type="entry name" value="Spore cortex-lytic enzyme"/>
    <property type="match status" value="1"/>
</dbReference>
<dbReference type="InterPro" id="IPR002477">
    <property type="entry name" value="Peptidoglycan-bd-like"/>
</dbReference>
<keyword evidence="7" id="KW-0961">Cell wall biogenesis/degradation</keyword>
<reference evidence="10 11" key="1">
    <citation type="submission" date="2017-07" db="EMBL/GenBank/DDBJ databases">
        <title>Isolation and whole genome analysis of endospore-forming bacteria from heroin.</title>
        <authorList>
            <person name="Kalinowski J."/>
            <person name="Ahrens B."/>
            <person name="Al-Dilaimi A."/>
            <person name="Winkler A."/>
            <person name="Wibberg D."/>
            <person name="Schleenbecker U."/>
            <person name="Ruckert C."/>
            <person name="Wolfel R."/>
            <person name="Grass G."/>
        </authorList>
    </citation>
    <scope>NUCLEOTIDE SEQUENCE [LARGE SCALE GENOMIC DNA]</scope>
    <source>
        <strain evidence="10 11">7521-2</strain>
    </source>
</reference>
<dbReference type="KEGG" id="bcir:C2I06_08335"/>
<evidence type="ECO:0000256" key="2">
    <source>
        <dbReference type="ARBA" id="ARBA00018364"/>
    </source>
</evidence>
<dbReference type="GO" id="GO:0016787">
    <property type="term" value="F:hydrolase activity"/>
    <property type="evidence" value="ECO:0007669"/>
    <property type="project" value="UniProtKB-KW"/>
</dbReference>
<dbReference type="InterPro" id="IPR014224">
    <property type="entry name" value="Spore_cortex_SleB"/>
</dbReference>
<evidence type="ECO:0000256" key="5">
    <source>
        <dbReference type="ARBA" id="ARBA00022801"/>
    </source>
</evidence>
<gene>
    <name evidence="10" type="primary">sleB</name>
    <name evidence="10" type="ORF">CHH57_16315</name>
</gene>
<accession>A0A268F9T2</accession>
<dbReference type="NCBIfam" id="TIGR02869">
    <property type="entry name" value="spore_SleB"/>
    <property type="match status" value="1"/>
</dbReference>
<feature type="compositionally biased region" description="Low complexity" evidence="9">
    <location>
        <begin position="161"/>
        <end position="178"/>
    </location>
</feature>
<dbReference type="GO" id="GO:0030435">
    <property type="term" value="P:sporulation resulting in formation of a cellular spore"/>
    <property type="evidence" value="ECO:0007669"/>
    <property type="project" value="UniProtKB-KW"/>
</dbReference>
<evidence type="ECO:0000256" key="7">
    <source>
        <dbReference type="ARBA" id="ARBA00023316"/>
    </source>
</evidence>
<dbReference type="InterPro" id="IPR042047">
    <property type="entry name" value="SleB_dom1"/>
</dbReference>
<organism evidence="10 11">
    <name type="scientific">Niallia circulans</name>
    <name type="common">Bacillus circulans</name>
    <dbReference type="NCBI Taxonomy" id="1397"/>
    <lineage>
        <taxon>Bacteria</taxon>
        <taxon>Bacillati</taxon>
        <taxon>Bacillota</taxon>
        <taxon>Bacilli</taxon>
        <taxon>Bacillales</taxon>
        <taxon>Bacillaceae</taxon>
        <taxon>Niallia</taxon>
    </lineage>
</organism>
<dbReference type="InterPro" id="IPR011105">
    <property type="entry name" value="Cell_wall_hydrolase_SleB"/>
</dbReference>
<evidence type="ECO:0000256" key="8">
    <source>
        <dbReference type="NCBIfam" id="TIGR02869"/>
    </source>
</evidence>
<comment type="caution">
    <text evidence="10">The sequence shown here is derived from an EMBL/GenBank/DDBJ whole genome shotgun (WGS) entry which is preliminary data.</text>
</comment>
<sequence>MNKKFLLTKISISLFVMSGLLVFPFAEQKVHAFSNQVIQHGAVGDDVIELQSRLQYVGYYNGKIDGVFGWQTYWALRNFQYEYGLPIDGLAGTKTKNKLASATKYNEQFVKEQINRGKKFSHYGGVDLEKQKMPSSNKSKAKKQNDTAQKKTNNNDQASKQKNAAGNNNTTNKSSNQGATNNDNAPQNTTNTNGGENTTGKKPTAANVPNGFSQNDIQLMANAVYGEARGEPYVGQVAVASVILNRVNSSTFPNTVSGVIFEPRAFTAVADGQIWLTPNEQAKEAVLDAINGWDPTGNALYYFNPDTATSGWIWGRPQIKQIGKHIFCK</sequence>
<evidence type="ECO:0000256" key="3">
    <source>
        <dbReference type="ARBA" id="ARBA00022544"/>
    </source>
</evidence>
<feature type="compositionally biased region" description="Polar residues" evidence="9">
    <location>
        <begin position="150"/>
        <end position="160"/>
    </location>
</feature>
<dbReference type="InterPro" id="IPR036365">
    <property type="entry name" value="PGBD-like_sf"/>
</dbReference>
<dbReference type="Gene3D" id="1.10.101.10">
    <property type="entry name" value="PGBD-like superfamily/PGBD"/>
    <property type="match status" value="1"/>
</dbReference>
<protein>
    <recommendedName>
        <fullName evidence="2 8">Spore cortex-lytic enzyme</fullName>
    </recommendedName>
</protein>
<evidence type="ECO:0000256" key="9">
    <source>
        <dbReference type="SAM" id="MobiDB-lite"/>
    </source>
</evidence>
<dbReference type="EMBL" id="NPBQ01000098">
    <property type="protein sequence ID" value="PAD82104.1"/>
    <property type="molecule type" value="Genomic_DNA"/>
</dbReference>
<keyword evidence="6" id="KW-0749">Sporulation</keyword>
<dbReference type="Pfam" id="PF07486">
    <property type="entry name" value="Hydrolase_2"/>
    <property type="match status" value="1"/>
</dbReference>
<dbReference type="InterPro" id="IPR036366">
    <property type="entry name" value="PGBDSf"/>
</dbReference>
<evidence type="ECO:0000256" key="1">
    <source>
        <dbReference type="ARBA" id="ARBA00007010"/>
    </source>
</evidence>
<name>A0A268F9T2_NIACI</name>
<evidence type="ECO:0000256" key="4">
    <source>
        <dbReference type="ARBA" id="ARBA00022729"/>
    </source>
</evidence>
<dbReference type="FunFam" id="1.10.10.2520:FF:000001">
    <property type="entry name" value="Spore cortex-lytic enzyme"/>
    <property type="match status" value="1"/>
</dbReference>
<keyword evidence="5" id="KW-0378">Hydrolase</keyword>
<dbReference type="GO" id="GO:0009847">
    <property type="term" value="P:spore germination"/>
    <property type="evidence" value="ECO:0007669"/>
    <property type="project" value="UniProtKB-UniRule"/>
</dbReference>
<evidence type="ECO:0000313" key="10">
    <source>
        <dbReference type="EMBL" id="PAD82104.1"/>
    </source>
</evidence>
<dbReference type="Proteomes" id="UP000216961">
    <property type="component" value="Unassembled WGS sequence"/>
</dbReference>
<dbReference type="GO" id="GO:0071555">
    <property type="term" value="P:cell wall organization"/>
    <property type="evidence" value="ECO:0007669"/>
    <property type="project" value="UniProtKB-KW"/>
</dbReference>
<dbReference type="AlphaFoldDB" id="A0A268F9T2"/>
<keyword evidence="3" id="KW-0309">Germination</keyword>
<comment type="similarity">
    <text evidence="1">Belongs to the SleB family.</text>
</comment>
<keyword evidence="4" id="KW-0732">Signal</keyword>